<protein>
    <submittedName>
        <fullName evidence="1">Zinc finger protein</fullName>
    </submittedName>
</protein>
<accession>A0ACB9T5B0</accession>
<evidence type="ECO:0000313" key="1">
    <source>
        <dbReference type="EMBL" id="KAI4461972.1"/>
    </source>
</evidence>
<evidence type="ECO:0000313" key="2">
    <source>
        <dbReference type="Proteomes" id="UP001056778"/>
    </source>
</evidence>
<sequence>MYRMEDDRTMTFVCQEISSVMFQKLYEQKKTSRFCDLTLYVNNKIIKAHRNVLACSSPYFDSILKQHKIVREQLTVNCLDADIFDMIINYMYTGQISIEHSTVEELLKLADYFIMTKLIEYCIEFLGTKLSLYNCLFTYNLTQSFKLKQLGNLVENWILTHLSEVCDGTEILNLTLNELQDFLRNKVFAIPIYKALKIISDWVLKSVDDREKDFNKLLNCIQWANADQNDVFKHIELCSLYSKSELCFYYFLHVLSQHNILVTNFKNRYDVLAIKYEQLLKNDDKIGDMDCKSDNRISVMEKDGVLQNSLIIRVKQRNRKQQLLKRLMFSLKPSLRMAALKMFMNKKKIAINDLYPDDTKDIDNDDKIGVKCPICFTNINDSMLLEQHLALSHAKDVTYKCGICNYVCQYHGDYLNHMKTHFPGPPFKCDYCDTCCDQISKLISHRSKHLEESVYQCSFCSFKCRLKQNFVSHLKIHTLDKLYKCENCTKSFRYKHNLENHMLTHSADKPLNCESCGFHTKFLSHMIAHKRIHAGDIYRCSYPHCKYSTSKKNQLATHAKTHNGVRPHSCSICGRGFMEKSHLVRHERIHLEEKPFKCSSCDYASSRRDKLKEHFTRHHGENASAKVPYKARPMRNTPRPKSQPPQESSSSNTNSSNNVSFTPNNTSSSGSNVTQPIGSDIQNLIMHHQAHPTSSSGKIIIHLLKKKHLDNLSFDAILILNKNQNINIIVQFLGSNIPSINTNYHHFSDPSDFHHHSHAHNIQHQILASGHNQRITQHSNNVVNHHMLSRSNHSTTTSTAAAVAAAMMLDPRFHHNTSVPYHPTTTPASMAMAAAVQTPQQIQSSTQHAEYPPSLQNCMTLF</sequence>
<dbReference type="EMBL" id="CM043019">
    <property type="protein sequence ID" value="KAI4461972.1"/>
    <property type="molecule type" value="Genomic_DNA"/>
</dbReference>
<comment type="caution">
    <text evidence="1">The sequence shown here is derived from an EMBL/GenBank/DDBJ whole genome shotgun (WGS) entry which is preliminary data.</text>
</comment>
<organism evidence="1 2">
    <name type="scientific">Holotrichia oblita</name>
    <name type="common">Chafer beetle</name>
    <dbReference type="NCBI Taxonomy" id="644536"/>
    <lineage>
        <taxon>Eukaryota</taxon>
        <taxon>Metazoa</taxon>
        <taxon>Ecdysozoa</taxon>
        <taxon>Arthropoda</taxon>
        <taxon>Hexapoda</taxon>
        <taxon>Insecta</taxon>
        <taxon>Pterygota</taxon>
        <taxon>Neoptera</taxon>
        <taxon>Endopterygota</taxon>
        <taxon>Coleoptera</taxon>
        <taxon>Polyphaga</taxon>
        <taxon>Scarabaeiformia</taxon>
        <taxon>Scarabaeidae</taxon>
        <taxon>Melolonthinae</taxon>
        <taxon>Holotrichia</taxon>
    </lineage>
</organism>
<name>A0ACB9T5B0_HOLOL</name>
<gene>
    <name evidence="1" type="ORF">MML48_5g00017114</name>
</gene>
<dbReference type="Proteomes" id="UP001056778">
    <property type="component" value="Chromosome 5"/>
</dbReference>
<proteinExistence type="predicted"/>
<reference evidence="1" key="1">
    <citation type="submission" date="2022-04" db="EMBL/GenBank/DDBJ databases">
        <title>Chromosome-scale genome assembly of Holotrichia oblita Faldermann.</title>
        <authorList>
            <person name="Rongchong L."/>
        </authorList>
    </citation>
    <scope>NUCLEOTIDE SEQUENCE</scope>
    <source>
        <strain evidence="1">81SQS9</strain>
    </source>
</reference>
<keyword evidence="2" id="KW-1185">Reference proteome</keyword>